<sequence>MLRYRLQEWRAHAATLTSVVSRARIISGDEEDALEPFAAIALCYGMLKVHPMEKGEEDPELGFVRFDMDVSVKARVKPRLVVGVPRQGDYYFEVVSAQTPWCNRCREFYHEEKDDCCPGNAEADPFADNFNRPVPPSPPFSGFVPIGEKPPTTGFRRFPGGNQSYQEKLTSGSRKGSRDEGEKKTKGLSKGKEGKPQQQTTQKKKGKSKQGDPSGQHSRVKGDRSSRADDGVESESEGNSRLSALEKGAYKALSKAFKSGSGGRDHMKDISFQGFAKEVKISEGSEEEKEEEDEEEENEKECGGYLMEEEGSGTGGGGRVEGLVGGVPIETLNRGDDIVRVLVPLIFARASSGVMILATQLADGSMEQPTVEFKELLTQPAILKRTRYIVPSCLQIRVIQGMRTGVHTVALPSGQKTRFYFVFLDAKMENTIKDQLEALDRSWFALNLLDSDLNEDLEKISLKGSLSAKVIAEWLRDAEVYRSALFDESFKATLGTPWQVTSPSSGGREGARRRKKPDNGESPRGRIHGKKGLSLTDAQ</sequence>
<name>A0A388L3T8_CHABU</name>
<dbReference type="Proteomes" id="UP000265515">
    <property type="component" value="Unassembled WGS sequence"/>
</dbReference>
<feature type="region of interest" description="Disordered" evidence="1">
    <location>
        <begin position="127"/>
        <end position="243"/>
    </location>
</feature>
<evidence type="ECO:0000313" key="2">
    <source>
        <dbReference type="EMBL" id="GBG76971.1"/>
    </source>
</evidence>
<feature type="compositionally biased region" description="Acidic residues" evidence="1">
    <location>
        <begin position="284"/>
        <end position="299"/>
    </location>
</feature>
<organism evidence="2 3">
    <name type="scientific">Chara braunii</name>
    <name type="common">Braun's stonewort</name>
    <dbReference type="NCBI Taxonomy" id="69332"/>
    <lineage>
        <taxon>Eukaryota</taxon>
        <taxon>Viridiplantae</taxon>
        <taxon>Streptophyta</taxon>
        <taxon>Charophyceae</taxon>
        <taxon>Charales</taxon>
        <taxon>Characeae</taxon>
        <taxon>Chara</taxon>
    </lineage>
</organism>
<feature type="compositionally biased region" description="Basic and acidic residues" evidence="1">
    <location>
        <begin position="176"/>
        <end position="195"/>
    </location>
</feature>
<keyword evidence="3" id="KW-1185">Reference proteome</keyword>
<feature type="compositionally biased region" description="Basic and acidic residues" evidence="1">
    <location>
        <begin position="220"/>
        <end position="230"/>
    </location>
</feature>
<comment type="caution">
    <text evidence="2">The sequence shown here is derived from an EMBL/GenBank/DDBJ whole genome shotgun (WGS) entry which is preliminary data.</text>
</comment>
<gene>
    <name evidence="2" type="ORF">CBR_g23302</name>
</gene>
<feature type="region of interest" description="Disordered" evidence="1">
    <location>
        <begin position="497"/>
        <end position="539"/>
    </location>
</feature>
<protein>
    <submittedName>
        <fullName evidence="2">Uncharacterized protein</fullName>
    </submittedName>
</protein>
<feature type="compositionally biased region" description="Polar residues" evidence="1">
    <location>
        <begin position="161"/>
        <end position="174"/>
    </location>
</feature>
<feature type="region of interest" description="Disordered" evidence="1">
    <location>
        <begin position="257"/>
        <end position="318"/>
    </location>
</feature>
<dbReference type="EMBL" id="BFEA01000257">
    <property type="protein sequence ID" value="GBG76971.1"/>
    <property type="molecule type" value="Genomic_DNA"/>
</dbReference>
<evidence type="ECO:0000313" key="3">
    <source>
        <dbReference type="Proteomes" id="UP000265515"/>
    </source>
</evidence>
<evidence type="ECO:0000256" key="1">
    <source>
        <dbReference type="SAM" id="MobiDB-lite"/>
    </source>
</evidence>
<accession>A0A388L3T8</accession>
<reference evidence="2 3" key="1">
    <citation type="journal article" date="2018" name="Cell">
        <title>The Chara Genome: Secondary Complexity and Implications for Plant Terrestrialization.</title>
        <authorList>
            <person name="Nishiyama T."/>
            <person name="Sakayama H."/>
            <person name="Vries J.D."/>
            <person name="Buschmann H."/>
            <person name="Saint-Marcoux D."/>
            <person name="Ullrich K.K."/>
            <person name="Haas F.B."/>
            <person name="Vanderstraeten L."/>
            <person name="Becker D."/>
            <person name="Lang D."/>
            <person name="Vosolsobe S."/>
            <person name="Rombauts S."/>
            <person name="Wilhelmsson P.K.I."/>
            <person name="Janitza P."/>
            <person name="Kern R."/>
            <person name="Heyl A."/>
            <person name="Rumpler F."/>
            <person name="Villalobos L.I.A.C."/>
            <person name="Clay J.M."/>
            <person name="Skokan R."/>
            <person name="Toyoda A."/>
            <person name="Suzuki Y."/>
            <person name="Kagoshima H."/>
            <person name="Schijlen E."/>
            <person name="Tajeshwar N."/>
            <person name="Catarino B."/>
            <person name="Hetherington A.J."/>
            <person name="Saltykova A."/>
            <person name="Bonnot C."/>
            <person name="Breuninger H."/>
            <person name="Symeonidi A."/>
            <person name="Radhakrishnan G.V."/>
            <person name="Van Nieuwerburgh F."/>
            <person name="Deforce D."/>
            <person name="Chang C."/>
            <person name="Karol K.G."/>
            <person name="Hedrich R."/>
            <person name="Ulvskov P."/>
            <person name="Glockner G."/>
            <person name="Delwiche C.F."/>
            <person name="Petrasek J."/>
            <person name="Van de Peer Y."/>
            <person name="Friml J."/>
            <person name="Beilby M."/>
            <person name="Dolan L."/>
            <person name="Kohara Y."/>
            <person name="Sugano S."/>
            <person name="Fujiyama A."/>
            <person name="Delaux P.-M."/>
            <person name="Quint M."/>
            <person name="TheiBen G."/>
            <person name="Hagemann M."/>
            <person name="Harholt J."/>
            <person name="Dunand C."/>
            <person name="Zachgo S."/>
            <person name="Langdale J."/>
            <person name="Maumus F."/>
            <person name="Straeten D.V.D."/>
            <person name="Gould S.B."/>
            <person name="Rensing S.A."/>
        </authorList>
    </citation>
    <scope>NUCLEOTIDE SEQUENCE [LARGE SCALE GENOMIC DNA]</scope>
    <source>
        <strain evidence="2 3">S276</strain>
    </source>
</reference>
<dbReference type="AlphaFoldDB" id="A0A388L3T8"/>
<proteinExistence type="predicted"/>
<dbReference type="Gramene" id="GBG76971">
    <property type="protein sequence ID" value="GBG76971"/>
    <property type="gene ID" value="CBR_g23302"/>
</dbReference>